<proteinExistence type="predicted"/>
<keyword evidence="2" id="KW-1185">Reference proteome</keyword>
<name>A0A8H4QEL7_9AGAR</name>
<protein>
    <submittedName>
        <fullName evidence="1">Uncharacterized protein</fullName>
    </submittedName>
</protein>
<evidence type="ECO:0000313" key="2">
    <source>
        <dbReference type="Proteomes" id="UP000521872"/>
    </source>
</evidence>
<comment type="caution">
    <text evidence="1">The sequence shown here is derived from an EMBL/GenBank/DDBJ whole genome shotgun (WGS) entry which is preliminary data.</text>
</comment>
<gene>
    <name evidence="1" type="ORF">D9613_012245</name>
</gene>
<organism evidence="1 2">
    <name type="scientific">Agrocybe pediades</name>
    <dbReference type="NCBI Taxonomy" id="84607"/>
    <lineage>
        <taxon>Eukaryota</taxon>
        <taxon>Fungi</taxon>
        <taxon>Dikarya</taxon>
        <taxon>Basidiomycota</taxon>
        <taxon>Agaricomycotina</taxon>
        <taxon>Agaricomycetes</taxon>
        <taxon>Agaricomycetidae</taxon>
        <taxon>Agaricales</taxon>
        <taxon>Agaricineae</taxon>
        <taxon>Strophariaceae</taxon>
        <taxon>Agrocybe</taxon>
    </lineage>
</organism>
<dbReference type="AlphaFoldDB" id="A0A8H4QEL7"/>
<dbReference type="EMBL" id="JAACJL010000061">
    <property type="protein sequence ID" value="KAF4609542.1"/>
    <property type="molecule type" value="Genomic_DNA"/>
</dbReference>
<sequence length="139" mass="15267">MLGGQAACDQLLQKLIKGLWFWVHSSTHIQSFIFQQNNTIDMGGSIQGHIRTTSEFTLDASFNEYRCSITLKEPVKPFNIPAELSYTDKPPFGLMEVSGTVGGAAISLVMNSDEVVIQGELDGKDPVQAVSGEARWFND</sequence>
<reference evidence="1 2" key="1">
    <citation type="submission" date="2019-12" db="EMBL/GenBank/DDBJ databases">
        <authorList>
            <person name="Floudas D."/>
            <person name="Bentzer J."/>
            <person name="Ahren D."/>
            <person name="Johansson T."/>
            <person name="Persson P."/>
            <person name="Tunlid A."/>
        </authorList>
    </citation>
    <scope>NUCLEOTIDE SEQUENCE [LARGE SCALE GENOMIC DNA]</scope>
    <source>
        <strain evidence="1 2">CBS 102.39</strain>
    </source>
</reference>
<accession>A0A8H4QEL7</accession>
<evidence type="ECO:0000313" key="1">
    <source>
        <dbReference type="EMBL" id="KAF4609542.1"/>
    </source>
</evidence>
<dbReference type="Proteomes" id="UP000521872">
    <property type="component" value="Unassembled WGS sequence"/>
</dbReference>